<dbReference type="GO" id="GO:0030317">
    <property type="term" value="P:flagellated sperm motility"/>
    <property type="evidence" value="ECO:0007669"/>
    <property type="project" value="TreeGrafter"/>
</dbReference>
<evidence type="ECO:0000313" key="1">
    <source>
        <dbReference type="EMBL" id="CAF0920169.1"/>
    </source>
</evidence>
<dbReference type="PANTHER" id="PTHR21074:SF0">
    <property type="entry name" value="IQ AND UBIQUITIN-LIKE DOMAIN-CONTAINING PROTEIN"/>
    <property type="match status" value="1"/>
</dbReference>
<feature type="non-terminal residue" evidence="1">
    <location>
        <position position="1"/>
    </location>
</feature>
<dbReference type="PANTHER" id="PTHR21074">
    <property type="entry name" value="IQ AND UBIQUITIN-LIKE DOMAIN-CONTAINING PROTEIN"/>
    <property type="match status" value="1"/>
</dbReference>
<dbReference type="OrthoDB" id="10265862at2759"/>
<reference evidence="1" key="1">
    <citation type="submission" date="2021-02" db="EMBL/GenBank/DDBJ databases">
        <authorList>
            <person name="Nowell W R."/>
        </authorList>
    </citation>
    <scope>NUCLEOTIDE SEQUENCE</scope>
    <source>
        <strain evidence="1">Ploen Becks lab</strain>
    </source>
</reference>
<accession>A0A814B2M6</accession>
<dbReference type="GO" id="GO:0031514">
    <property type="term" value="C:motile cilium"/>
    <property type="evidence" value="ECO:0007669"/>
    <property type="project" value="TreeGrafter"/>
</dbReference>
<name>A0A814B2M6_9BILA</name>
<sequence>YMLARIQHDEQEYSPYSRMCFLLTDRDIQYMFETIWNSQSILSSNEDIYQLHFVRWKKDEEWTPWNTILLTLDEAESHLKLTNLELSYGEQFTKKIKQKHVMARNYFSRLPNVSNYLNKAESKGDLRLPSLTGVKI</sequence>
<gene>
    <name evidence="1" type="ORF">OXX778_LOCUS12344</name>
</gene>
<dbReference type="GO" id="GO:0060271">
    <property type="term" value="P:cilium assembly"/>
    <property type="evidence" value="ECO:0007669"/>
    <property type="project" value="TreeGrafter"/>
</dbReference>
<comment type="caution">
    <text evidence="1">The sequence shown here is derived from an EMBL/GenBank/DDBJ whole genome shotgun (WGS) entry which is preliminary data.</text>
</comment>
<dbReference type="EMBL" id="CAJNOC010002223">
    <property type="protein sequence ID" value="CAF0920169.1"/>
    <property type="molecule type" value="Genomic_DNA"/>
</dbReference>
<protein>
    <submittedName>
        <fullName evidence="1">Uncharacterized protein</fullName>
    </submittedName>
</protein>
<keyword evidence="2" id="KW-1185">Reference proteome</keyword>
<dbReference type="InterPro" id="IPR037695">
    <property type="entry name" value="IQUB"/>
</dbReference>
<dbReference type="AlphaFoldDB" id="A0A814B2M6"/>
<dbReference type="Proteomes" id="UP000663879">
    <property type="component" value="Unassembled WGS sequence"/>
</dbReference>
<dbReference type="GO" id="GO:0001669">
    <property type="term" value="C:acrosomal vesicle"/>
    <property type="evidence" value="ECO:0007669"/>
    <property type="project" value="TreeGrafter"/>
</dbReference>
<proteinExistence type="predicted"/>
<organism evidence="1 2">
    <name type="scientific">Brachionus calyciflorus</name>
    <dbReference type="NCBI Taxonomy" id="104777"/>
    <lineage>
        <taxon>Eukaryota</taxon>
        <taxon>Metazoa</taxon>
        <taxon>Spiralia</taxon>
        <taxon>Gnathifera</taxon>
        <taxon>Rotifera</taxon>
        <taxon>Eurotatoria</taxon>
        <taxon>Monogononta</taxon>
        <taxon>Pseudotrocha</taxon>
        <taxon>Ploima</taxon>
        <taxon>Brachionidae</taxon>
        <taxon>Brachionus</taxon>
    </lineage>
</organism>
<evidence type="ECO:0000313" key="2">
    <source>
        <dbReference type="Proteomes" id="UP000663879"/>
    </source>
</evidence>